<keyword evidence="3" id="KW-1185">Reference proteome</keyword>
<dbReference type="AlphaFoldDB" id="K3ZKQ0"/>
<accession>K3ZKQ0</accession>
<dbReference type="Gramene" id="KQK95340">
    <property type="protein sequence ID" value="KQK95340"/>
    <property type="gene ID" value="SETIT_027156mg"/>
</dbReference>
<feature type="compositionally biased region" description="Polar residues" evidence="1">
    <location>
        <begin position="69"/>
        <end position="79"/>
    </location>
</feature>
<feature type="compositionally biased region" description="Basic and acidic residues" evidence="1">
    <location>
        <begin position="53"/>
        <end position="65"/>
    </location>
</feature>
<dbReference type="EnsemblPlants" id="KQK95340">
    <property type="protein sequence ID" value="KQK95340"/>
    <property type="gene ID" value="SETIT_027156mg"/>
</dbReference>
<proteinExistence type="predicted"/>
<evidence type="ECO:0000313" key="3">
    <source>
        <dbReference type="Proteomes" id="UP000004995"/>
    </source>
</evidence>
<evidence type="ECO:0000256" key="1">
    <source>
        <dbReference type="SAM" id="MobiDB-lite"/>
    </source>
</evidence>
<feature type="region of interest" description="Disordered" evidence="1">
    <location>
        <begin position="30"/>
        <end position="79"/>
    </location>
</feature>
<sequence length="79" mass="8315">MALLRSLLLPSSDEPSPGCHCCHPPARRRARPWPLPPASPASANATAACATGGEERGEEKGEGRRLIFSLTSEPYMSGG</sequence>
<protein>
    <submittedName>
        <fullName evidence="2">Uncharacterized protein</fullName>
    </submittedName>
</protein>
<feature type="compositionally biased region" description="Low complexity" evidence="1">
    <location>
        <begin position="40"/>
        <end position="52"/>
    </location>
</feature>
<dbReference type="InParanoid" id="K3ZKQ0"/>
<dbReference type="EMBL" id="AGNK02005141">
    <property type="status" value="NOT_ANNOTATED_CDS"/>
    <property type="molecule type" value="Genomic_DNA"/>
</dbReference>
<dbReference type="Proteomes" id="UP000004995">
    <property type="component" value="Unassembled WGS sequence"/>
</dbReference>
<reference evidence="2" key="2">
    <citation type="submission" date="2018-08" db="UniProtKB">
        <authorList>
            <consortium name="EnsemblPlants"/>
        </authorList>
    </citation>
    <scope>IDENTIFICATION</scope>
    <source>
        <strain evidence="2">Yugu1</strain>
    </source>
</reference>
<reference evidence="3" key="1">
    <citation type="journal article" date="2012" name="Nat. Biotechnol.">
        <title>Reference genome sequence of the model plant Setaria.</title>
        <authorList>
            <person name="Bennetzen J.L."/>
            <person name="Schmutz J."/>
            <person name="Wang H."/>
            <person name="Percifield R."/>
            <person name="Hawkins J."/>
            <person name="Pontaroli A.C."/>
            <person name="Estep M."/>
            <person name="Feng L."/>
            <person name="Vaughn J.N."/>
            <person name="Grimwood J."/>
            <person name="Jenkins J."/>
            <person name="Barry K."/>
            <person name="Lindquist E."/>
            <person name="Hellsten U."/>
            <person name="Deshpande S."/>
            <person name="Wang X."/>
            <person name="Wu X."/>
            <person name="Mitros T."/>
            <person name="Triplett J."/>
            <person name="Yang X."/>
            <person name="Ye C.Y."/>
            <person name="Mauro-Herrera M."/>
            <person name="Wang L."/>
            <person name="Li P."/>
            <person name="Sharma M."/>
            <person name="Sharma R."/>
            <person name="Ronald P.C."/>
            <person name="Panaud O."/>
            <person name="Kellogg E.A."/>
            <person name="Brutnell T.P."/>
            <person name="Doust A.N."/>
            <person name="Tuskan G.A."/>
            <person name="Rokhsar D."/>
            <person name="Devos K.M."/>
        </authorList>
    </citation>
    <scope>NUCLEOTIDE SEQUENCE [LARGE SCALE GENOMIC DNA]</scope>
    <source>
        <strain evidence="3">cv. Yugu1</strain>
    </source>
</reference>
<evidence type="ECO:0000313" key="2">
    <source>
        <dbReference type="EnsemblPlants" id="KQK95340"/>
    </source>
</evidence>
<dbReference type="HOGENOM" id="CLU_2610585_0_0_1"/>
<organism evidence="2 3">
    <name type="scientific">Setaria italica</name>
    <name type="common">Foxtail millet</name>
    <name type="synonym">Panicum italicum</name>
    <dbReference type="NCBI Taxonomy" id="4555"/>
    <lineage>
        <taxon>Eukaryota</taxon>
        <taxon>Viridiplantae</taxon>
        <taxon>Streptophyta</taxon>
        <taxon>Embryophyta</taxon>
        <taxon>Tracheophyta</taxon>
        <taxon>Spermatophyta</taxon>
        <taxon>Magnoliopsida</taxon>
        <taxon>Liliopsida</taxon>
        <taxon>Poales</taxon>
        <taxon>Poaceae</taxon>
        <taxon>PACMAD clade</taxon>
        <taxon>Panicoideae</taxon>
        <taxon>Panicodae</taxon>
        <taxon>Paniceae</taxon>
        <taxon>Cenchrinae</taxon>
        <taxon>Setaria</taxon>
    </lineage>
</organism>
<name>K3ZKQ0_SETIT</name>